<name>A0A8J7RTH5_9BACT</name>
<keyword evidence="2" id="KW-1185">Reference proteome</keyword>
<dbReference type="AlphaFoldDB" id="A0A8J7RTH5"/>
<dbReference type="Proteomes" id="UP000673975">
    <property type="component" value="Unassembled WGS sequence"/>
</dbReference>
<organism evidence="1 2">
    <name type="scientific">Natronogracilivirga saccharolytica</name>
    <dbReference type="NCBI Taxonomy" id="2812953"/>
    <lineage>
        <taxon>Bacteria</taxon>
        <taxon>Pseudomonadati</taxon>
        <taxon>Balneolota</taxon>
        <taxon>Balneolia</taxon>
        <taxon>Balneolales</taxon>
        <taxon>Cyclonatronaceae</taxon>
        <taxon>Natronogracilivirga</taxon>
    </lineage>
</organism>
<evidence type="ECO:0000313" key="1">
    <source>
        <dbReference type="EMBL" id="MBP3193589.1"/>
    </source>
</evidence>
<reference evidence="1" key="1">
    <citation type="submission" date="2021-02" db="EMBL/GenBank/DDBJ databases">
        <title>Natronogracilivirga saccharolytica gen. nov. sp. nov. a new anaerobic, haloalkiliphilic carbohydrate-fermenting bacterium from soda lake and proposing of Cyclonatronumiaceae fam. nov. in the phylum Balneolaeota.</title>
        <authorList>
            <person name="Zhilina T.N."/>
            <person name="Sorokin D.Y."/>
            <person name="Zavarzina D.G."/>
            <person name="Toshchakov S.V."/>
            <person name="Kublanov I.V."/>
        </authorList>
    </citation>
    <scope>NUCLEOTIDE SEQUENCE</scope>
    <source>
        <strain evidence="1">Z-1702</strain>
    </source>
</reference>
<sequence length="207" mass="21545">MRIVAVNTFTGAVTGAALGGATIALQNKSDIDYYPLRFGIGMGTIMGVGTGFYDWSQAAGDGYYVDGAISSTGTTGTLILLDTFYGAATGAIVGTAVSLMTESKIVKGVQFGSATGAWVGFAFGLFDAFVLSSQSGYDSFYDDYTNASGSMSNPATAGFIQLKDDKDRFAVGLLNPMMYQSVDFSPGNDITGKTSLGVEFTRISISL</sequence>
<dbReference type="EMBL" id="JAFIDN010000012">
    <property type="protein sequence ID" value="MBP3193589.1"/>
    <property type="molecule type" value="Genomic_DNA"/>
</dbReference>
<protein>
    <submittedName>
        <fullName evidence="1">Uncharacterized protein</fullName>
    </submittedName>
</protein>
<accession>A0A8J7RTH5</accession>
<proteinExistence type="predicted"/>
<dbReference type="RefSeq" id="WP_210513047.1">
    <property type="nucleotide sequence ID" value="NZ_JAFIDN010000012.1"/>
</dbReference>
<evidence type="ECO:0000313" key="2">
    <source>
        <dbReference type="Proteomes" id="UP000673975"/>
    </source>
</evidence>
<comment type="caution">
    <text evidence="1">The sequence shown here is derived from an EMBL/GenBank/DDBJ whole genome shotgun (WGS) entry which is preliminary data.</text>
</comment>
<gene>
    <name evidence="1" type="ORF">NATSA_13010</name>
</gene>